<accession>A0ACC1P9C6</accession>
<organism evidence="1 2">
    <name type="scientific">Xylaria curta</name>
    <dbReference type="NCBI Taxonomy" id="42375"/>
    <lineage>
        <taxon>Eukaryota</taxon>
        <taxon>Fungi</taxon>
        <taxon>Dikarya</taxon>
        <taxon>Ascomycota</taxon>
        <taxon>Pezizomycotina</taxon>
        <taxon>Sordariomycetes</taxon>
        <taxon>Xylariomycetidae</taxon>
        <taxon>Xylariales</taxon>
        <taxon>Xylariaceae</taxon>
        <taxon>Xylaria</taxon>
    </lineage>
</organism>
<dbReference type="EMBL" id="JAPDGR010000749">
    <property type="protein sequence ID" value="KAJ2987717.1"/>
    <property type="molecule type" value="Genomic_DNA"/>
</dbReference>
<comment type="caution">
    <text evidence="1">The sequence shown here is derived from an EMBL/GenBank/DDBJ whole genome shotgun (WGS) entry which is preliminary data.</text>
</comment>
<protein>
    <submittedName>
        <fullName evidence="1">Uncharacterized protein</fullName>
    </submittedName>
</protein>
<evidence type="ECO:0000313" key="2">
    <source>
        <dbReference type="Proteomes" id="UP001143856"/>
    </source>
</evidence>
<name>A0ACC1P9C6_9PEZI</name>
<gene>
    <name evidence="1" type="ORF">NUW58_g4349</name>
</gene>
<keyword evidence="2" id="KW-1185">Reference proteome</keyword>
<evidence type="ECO:0000313" key="1">
    <source>
        <dbReference type="EMBL" id="KAJ2987717.1"/>
    </source>
</evidence>
<reference evidence="1" key="1">
    <citation type="submission" date="2022-10" db="EMBL/GenBank/DDBJ databases">
        <title>Genome Sequence of Xylaria curta.</title>
        <authorList>
            <person name="Buettner E."/>
        </authorList>
    </citation>
    <scope>NUCLEOTIDE SEQUENCE</scope>
    <source>
        <strain evidence="1">Babe10</strain>
    </source>
</reference>
<dbReference type="Proteomes" id="UP001143856">
    <property type="component" value="Unassembled WGS sequence"/>
</dbReference>
<sequence length="804" mass="89217">MASEEAKALEMLQRFNLNLRKAVLANFPCAYEQYVCLSIPGTVIDTRPGGSFLPAITGITADHRNAINVNEAMLVDSMIPLDKVMLGPTGKSVSRSYLTSLDMLVPRKTDIGTFDLSGGAGQDPNSPEHKYTLAMEYLRRAAPGTVNNSANDVQGAKDSLVKRGIPASTIDMYVRKQLKWSEARTKWDAARNEAIEARESHPELQNATAFSARQKKLKSAQNELHARWMDWVVNGDKLKVDYCFAVVDRDTIMSRIEKAKEATRDAMLSSIDGTEWAQVHLEPANWAQLCREKAVAWATRHPSNPAHTQLQLESLRTMKESYQAYNAQLDQRGQEAGRSKSFDPTSKDLKFPNEQPPKPQSTLKDVTDKAESATPESEKTRLNNLKDAYNDLQNAEGKEEETKKAKWRIAMFEDNSVLENVKKLNTGDLARAEAELRKAYDEMYKLETKYGPLPSVPTPELTAAKKTWLDKLTALKEAQAKDASAQLSSGGLRNLKTAIKSRLTSLDSEIQRLENRLARHGIASSDLPDMIVGVKKGPTDEDSTIEKQKPELGDPSGPGEDSGMADVWTDVAFTVNMKEDDHKQEEHGMSGSFHASVQSWFYSVKAESSFSKNNKTVNDYMASCNISGSFSAMVVNIKRPWLHAELFQDFDMDTPKGTFLSPGAKTIKWWVETDDNEYNGYIRTNYGKFPAYPTAFIVAADTHLSFKGNESNGREVLNILQTDSSVEANYGCWNIGVSAGAHVKSNDQSASQHMEFKDGALQISFQAPQIIGWVSEILPELPRGDIPKFGGLNGSPMMGFRANL</sequence>
<proteinExistence type="predicted"/>